<dbReference type="InterPro" id="IPR004498">
    <property type="entry name" value="Ribosomal_PrmA_MeTrfase"/>
</dbReference>
<dbReference type="CDD" id="cd02440">
    <property type="entry name" value="AdoMet_MTases"/>
    <property type="match status" value="1"/>
</dbReference>
<dbReference type="RefSeq" id="WP_012002802.1">
    <property type="nucleotide sequence ID" value="NC_009828.1"/>
</dbReference>
<dbReference type="Pfam" id="PF06325">
    <property type="entry name" value="PrmA"/>
    <property type="match status" value="1"/>
</dbReference>
<sequence length="268" mass="30358">MEKIFEWYLEVKDTDLAEEMLISEDFFNYAVENEADEKRIILYTDNEEFVDKVVTRLQAKIFKKNITYSKDWFRYLAMKPFRILNKVWIDPTGKFQVDDGIVIKMRPSAAFGTGDHPTTMLCAEFLERYLKNSCSVLDVGCGTAVLSIIAKRLGARKVTALDNDPVAVEVARGFVRENNVEVDVIVSDLLNGVNGEYDIVVANIVTPVIIELLNQIHKVSKKGETVLIISGIPVKDEQRIVGEIQNKEFVILMDGEKAGWKVFAVKIC</sequence>
<dbReference type="PIRSF" id="PIRSF000401">
    <property type="entry name" value="RPL11_MTase"/>
    <property type="match status" value="1"/>
</dbReference>
<proteinExistence type="inferred from homology"/>
<organism evidence="6 7">
    <name type="scientific">Pseudothermotoga lettingae (strain ATCC BAA-301 / DSM 14385 / NBRC 107922 / TMO)</name>
    <name type="common">Thermotoga lettingae</name>
    <dbReference type="NCBI Taxonomy" id="416591"/>
    <lineage>
        <taxon>Bacteria</taxon>
        <taxon>Thermotogati</taxon>
        <taxon>Thermotogota</taxon>
        <taxon>Thermotogae</taxon>
        <taxon>Thermotogales</taxon>
        <taxon>Thermotogaceae</taxon>
        <taxon>Pseudothermotoga</taxon>
    </lineage>
</organism>
<keyword evidence="7" id="KW-1185">Reference proteome</keyword>
<comment type="similarity">
    <text evidence="1">Belongs to the methyltransferase superfamily. PrmA family.</text>
</comment>
<dbReference type="SUPFAM" id="SSF53335">
    <property type="entry name" value="S-adenosyl-L-methionine-dependent methyltransferases"/>
    <property type="match status" value="1"/>
</dbReference>
<dbReference type="PANTHER" id="PTHR43648:SF1">
    <property type="entry name" value="ELECTRON TRANSFER FLAVOPROTEIN BETA SUBUNIT LYSINE METHYLTRANSFERASE"/>
    <property type="match status" value="1"/>
</dbReference>
<dbReference type="KEGG" id="tle:Tlet_0755"/>
<dbReference type="InterPro" id="IPR029063">
    <property type="entry name" value="SAM-dependent_MTases_sf"/>
</dbReference>
<keyword evidence="2" id="KW-0963">Cytoplasm</keyword>
<dbReference type="GO" id="GO:0008276">
    <property type="term" value="F:protein methyltransferase activity"/>
    <property type="evidence" value="ECO:0007669"/>
    <property type="project" value="InterPro"/>
</dbReference>
<dbReference type="AlphaFoldDB" id="A8F587"/>
<dbReference type="PANTHER" id="PTHR43648">
    <property type="entry name" value="ELECTRON TRANSFER FLAVOPROTEIN BETA SUBUNIT LYSINE METHYLTRANSFERASE"/>
    <property type="match status" value="1"/>
</dbReference>
<keyword evidence="4 6" id="KW-0808">Transferase</keyword>
<keyword evidence="3 6" id="KW-0489">Methyltransferase</keyword>
<reference evidence="6 7" key="2">
    <citation type="journal article" date="2009" name="Proc. Natl. Acad. Sci. U.S.A.">
        <title>On the chimeric nature, thermophilic origin, and phylogenetic placement of the Thermotogales.</title>
        <authorList>
            <person name="Zhaxybayeva O."/>
            <person name="Swithers K.S."/>
            <person name="Lapierre P."/>
            <person name="Fournier G.P."/>
            <person name="Bickhart D.M."/>
            <person name="DeBoy R.T."/>
            <person name="Nelson K.E."/>
            <person name="Nesbo C.L."/>
            <person name="Doolittle W.F."/>
            <person name="Gogarten J.P."/>
            <person name="Noll K.M."/>
        </authorList>
    </citation>
    <scope>NUCLEOTIDE SEQUENCE [LARGE SCALE GENOMIC DNA]</scope>
    <source>
        <strain evidence="7">ATCC BAA-301 / DSM 14385 / NBRC 107922 / TMO</strain>
    </source>
</reference>
<keyword evidence="5" id="KW-0949">S-adenosyl-L-methionine</keyword>
<reference evidence="6 7" key="1">
    <citation type="submission" date="2007-08" db="EMBL/GenBank/DDBJ databases">
        <title>Complete sequence of Thermotoga lettingae TMO.</title>
        <authorList>
            <consortium name="US DOE Joint Genome Institute"/>
            <person name="Copeland A."/>
            <person name="Lucas S."/>
            <person name="Lapidus A."/>
            <person name="Barry K."/>
            <person name="Glavina del Rio T."/>
            <person name="Dalin E."/>
            <person name="Tice H."/>
            <person name="Pitluck S."/>
            <person name="Foster B."/>
            <person name="Bruce D."/>
            <person name="Schmutz J."/>
            <person name="Larimer F."/>
            <person name="Land M."/>
            <person name="Hauser L."/>
            <person name="Kyrpides N."/>
            <person name="Mikhailova N."/>
            <person name="Nelson K."/>
            <person name="Gogarten J.P."/>
            <person name="Noll K."/>
            <person name="Richardson P."/>
        </authorList>
    </citation>
    <scope>NUCLEOTIDE SEQUENCE [LARGE SCALE GENOMIC DNA]</scope>
    <source>
        <strain evidence="7">ATCC BAA-301 / DSM 14385 / NBRC 107922 / TMO</strain>
    </source>
</reference>
<dbReference type="Proteomes" id="UP000002016">
    <property type="component" value="Chromosome"/>
</dbReference>
<dbReference type="Gene3D" id="3.40.50.150">
    <property type="entry name" value="Vaccinia Virus protein VP39"/>
    <property type="match status" value="1"/>
</dbReference>
<name>A8F587_PSELT</name>
<dbReference type="STRING" id="416591.Tlet_0755"/>
<evidence type="ECO:0000313" key="7">
    <source>
        <dbReference type="Proteomes" id="UP000002016"/>
    </source>
</evidence>
<evidence type="ECO:0000313" key="6">
    <source>
        <dbReference type="EMBL" id="ABV33321.1"/>
    </source>
</evidence>
<evidence type="ECO:0000256" key="3">
    <source>
        <dbReference type="ARBA" id="ARBA00022603"/>
    </source>
</evidence>
<dbReference type="HOGENOM" id="CLU_049382_0_2_0"/>
<evidence type="ECO:0000256" key="4">
    <source>
        <dbReference type="ARBA" id="ARBA00022679"/>
    </source>
</evidence>
<dbReference type="EMBL" id="CP000812">
    <property type="protein sequence ID" value="ABV33321.1"/>
    <property type="molecule type" value="Genomic_DNA"/>
</dbReference>
<evidence type="ECO:0000256" key="1">
    <source>
        <dbReference type="ARBA" id="ARBA00009741"/>
    </source>
</evidence>
<dbReference type="InterPro" id="IPR050078">
    <property type="entry name" value="Ribosomal_L11_MeTrfase_PrmA"/>
</dbReference>
<gene>
    <name evidence="6" type="ordered locus">Tlet_0755</name>
</gene>
<evidence type="ECO:0000256" key="5">
    <source>
        <dbReference type="ARBA" id="ARBA00022691"/>
    </source>
</evidence>
<dbReference type="OrthoDB" id="9785995at2"/>
<dbReference type="GO" id="GO:0032259">
    <property type="term" value="P:methylation"/>
    <property type="evidence" value="ECO:0007669"/>
    <property type="project" value="UniProtKB-KW"/>
</dbReference>
<protein>
    <submittedName>
        <fullName evidence="6">Ribosomal L11 methyltransferase</fullName>
    </submittedName>
</protein>
<evidence type="ECO:0000256" key="2">
    <source>
        <dbReference type="ARBA" id="ARBA00022490"/>
    </source>
</evidence>
<accession>A8F587</accession>
<dbReference type="eggNOG" id="COG2264">
    <property type="taxonomic scope" value="Bacteria"/>
</dbReference>